<evidence type="ECO:0000256" key="4">
    <source>
        <dbReference type="ARBA" id="ARBA00023125"/>
    </source>
</evidence>
<keyword evidence="2" id="KW-0805">Transcription regulation</keyword>
<sequence length="207" mass="24149">MLSEYVSSLSHVRKLTWEEEMALWKRYKEDEDIEARQEIIEHYQLLVFKEAIKYPLQETVVLDLIQEGMVGLMEAAEKFNPDNGVAFSLYALHRVRGRMIDFLRQNRQEVLVDMQDEIQAQPYLQSATGDTAFESADFDSLNHAVNSAFSRLPGREQDVLRNVYYKEKTAAETADAMDVSTAYVYKLEKKGIRRMRGMLSRLMHDRK</sequence>
<comment type="similarity">
    <text evidence="1">Belongs to the sigma-70 factor family.</text>
</comment>
<evidence type="ECO:0000256" key="5">
    <source>
        <dbReference type="ARBA" id="ARBA00023163"/>
    </source>
</evidence>
<keyword evidence="5" id="KW-0804">Transcription</keyword>
<dbReference type="PANTHER" id="PTHR30376:SF3">
    <property type="entry name" value="RNA POLYMERASE SIGMA FACTOR RPOH"/>
    <property type="match status" value="1"/>
</dbReference>
<evidence type="ECO:0000256" key="1">
    <source>
        <dbReference type="ARBA" id="ARBA00007788"/>
    </source>
</evidence>
<dbReference type="InterPro" id="IPR014284">
    <property type="entry name" value="RNA_pol_sigma-70_dom"/>
</dbReference>
<dbReference type="OrthoDB" id="2111981at2"/>
<dbReference type="PROSITE" id="PS00715">
    <property type="entry name" value="SIGMA70_1"/>
    <property type="match status" value="1"/>
</dbReference>
<dbReference type="InterPro" id="IPR036388">
    <property type="entry name" value="WH-like_DNA-bd_sf"/>
</dbReference>
<dbReference type="InterPro" id="IPR050813">
    <property type="entry name" value="Sigma-70_Factor"/>
</dbReference>
<proteinExistence type="inferred from homology"/>
<evidence type="ECO:0000256" key="2">
    <source>
        <dbReference type="ARBA" id="ARBA00023015"/>
    </source>
</evidence>
<dbReference type="RefSeq" id="WP_091364743.1">
    <property type="nucleotide sequence ID" value="NZ_FMXA01000014.1"/>
</dbReference>
<protein>
    <submittedName>
        <fullName evidence="7">RNA polymerase sporulation-specific sigma factor</fullName>
    </submittedName>
</protein>
<dbReference type="InterPro" id="IPR013325">
    <property type="entry name" value="RNA_pol_sigma_r2"/>
</dbReference>
<keyword evidence="3" id="KW-0731">Sigma factor</keyword>
<accession>A0A1G5W655</accession>
<dbReference type="GO" id="GO:0016987">
    <property type="term" value="F:sigma factor activity"/>
    <property type="evidence" value="ECO:0007669"/>
    <property type="project" value="UniProtKB-KW"/>
</dbReference>
<dbReference type="InterPro" id="IPR000943">
    <property type="entry name" value="RNA_pol_sigma70"/>
</dbReference>
<evidence type="ECO:0000259" key="6">
    <source>
        <dbReference type="PROSITE" id="PS00715"/>
    </source>
</evidence>
<dbReference type="GeneID" id="87756177"/>
<dbReference type="Gene3D" id="1.10.10.10">
    <property type="entry name" value="Winged helix-like DNA-binding domain superfamily/Winged helix DNA-binding domain"/>
    <property type="match status" value="1"/>
</dbReference>
<reference evidence="7 8" key="1">
    <citation type="submission" date="2016-10" db="EMBL/GenBank/DDBJ databases">
        <authorList>
            <person name="de Groot N.N."/>
        </authorList>
    </citation>
    <scope>NUCLEOTIDE SEQUENCE [LARGE SCALE GENOMIC DNA]</scope>
    <source>
        <strain evidence="7 8">DSM 15230</strain>
    </source>
</reference>
<dbReference type="EMBL" id="FMXA01000014">
    <property type="protein sequence ID" value="SDA53603.1"/>
    <property type="molecule type" value="Genomic_DNA"/>
</dbReference>
<evidence type="ECO:0000256" key="3">
    <source>
        <dbReference type="ARBA" id="ARBA00023082"/>
    </source>
</evidence>
<dbReference type="CDD" id="cd06171">
    <property type="entry name" value="Sigma70_r4"/>
    <property type="match status" value="1"/>
</dbReference>
<name>A0A1G5W655_9FIRM</name>
<keyword evidence="4" id="KW-0238">DNA-binding</keyword>
<evidence type="ECO:0000313" key="7">
    <source>
        <dbReference type="EMBL" id="SDA53603.1"/>
    </source>
</evidence>
<feature type="domain" description="RNA polymerase sigma-70" evidence="6">
    <location>
        <begin position="63"/>
        <end position="76"/>
    </location>
</feature>
<dbReference type="GO" id="GO:0006352">
    <property type="term" value="P:DNA-templated transcription initiation"/>
    <property type="evidence" value="ECO:0007669"/>
    <property type="project" value="InterPro"/>
</dbReference>
<evidence type="ECO:0000313" key="8">
    <source>
        <dbReference type="Proteomes" id="UP000199689"/>
    </source>
</evidence>
<gene>
    <name evidence="7" type="ORF">SAMN02910343_01161</name>
</gene>
<dbReference type="SUPFAM" id="SSF88946">
    <property type="entry name" value="Sigma2 domain of RNA polymerase sigma factors"/>
    <property type="match status" value="1"/>
</dbReference>
<dbReference type="PRINTS" id="PR00046">
    <property type="entry name" value="SIGMA70FCT"/>
</dbReference>
<dbReference type="Pfam" id="PF04542">
    <property type="entry name" value="Sigma70_r2"/>
    <property type="match status" value="1"/>
</dbReference>
<dbReference type="InterPro" id="IPR013324">
    <property type="entry name" value="RNA_pol_sigma_r3/r4-like"/>
</dbReference>
<keyword evidence="8" id="KW-1185">Reference proteome</keyword>
<dbReference type="STRING" id="209880.SAMN02910343_01161"/>
<organism evidence="7 8">
    <name type="scientific">Allisonella histaminiformans</name>
    <dbReference type="NCBI Taxonomy" id="209880"/>
    <lineage>
        <taxon>Bacteria</taxon>
        <taxon>Bacillati</taxon>
        <taxon>Bacillota</taxon>
        <taxon>Negativicutes</taxon>
        <taxon>Veillonellales</taxon>
        <taxon>Veillonellaceae</taxon>
        <taxon>Allisonella</taxon>
    </lineage>
</organism>
<dbReference type="NCBIfam" id="TIGR02937">
    <property type="entry name" value="sigma70-ECF"/>
    <property type="match status" value="1"/>
</dbReference>
<dbReference type="GO" id="GO:0003677">
    <property type="term" value="F:DNA binding"/>
    <property type="evidence" value="ECO:0007669"/>
    <property type="project" value="UniProtKB-KW"/>
</dbReference>
<dbReference type="Pfam" id="PF04545">
    <property type="entry name" value="Sigma70_r4"/>
    <property type="match status" value="1"/>
</dbReference>
<dbReference type="Gene3D" id="1.20.120.1810">
    <property type="match status" value="1"/>
</dbReference>
<dbReference type="Proteomes" id="UP000199689">
    <property type="component" value="Unassembled WGS sequence"/>
</dbReference>
<dbReference type="AlphaFoldDB" id="A0A1G5W655"/>
<dbReference type="InterPro" id="IPR007630">
    <property type="entry name" value="RNA_pol_sigma70_r4"/>
</dbReference>
<dbReference type="PANTHER" id="PTHR30376">
    <property type="entry name" value="SIGMA FACTOR RPOH HEAT SHOCK RELATED"/>
    <property type="match status" value="1"/>
</dbReference>
<dbReference type="InterPro" id="IPR007627">
    <property type="entry name" value="RNA_pol_sigma70_r2"/>
</dbReference>
<dbReference type="SUPFAM" id="SSF88659">
    <property type="entry name" value="Sigma3 and sigma4 domains of RNA polymerase sigma factors"/>
    <property type="match status" value="1"/>
</dbReference>